<dbReference type="PANTHER" id="PTHR11098">
    <property type="entry name" value="NICOTINATE PHOSPHORIBOSYLTRANSFERASE"/>
    <property type="match status" value="1"/>
</dbReference>
<name>A0A8J6LB24_TENMO</name>
<comment type="pathway">
    <text evidence="3">Cofactor biosynthesis; NAD(+) biosynthesis; nicotinate D-ribonucleotide from nicotinate: step 1/1.</text>
</comment>
<evidence type="ECO:0000313" key="18">
    <source>
        <dbReference type="EMBL" id="KAH0813772.1"/>
    </source>
</evidence>
<dbReference type="InterPro" id="IPR006405">
    <property type="entry name" value="Nic_PRibTrfase_pncB"/>
</dbReference>
<keyword evidence="11" id="KW-0479">Metal-binding</keyword>
<evidence type="ECO:0000256" key="1">
    <source>
        <dbReference type="ARBA" id="ARBA00001936"/>
    </source>
</evidence>
<dbReference type="NCBIfam" id="TIGR01513">
    <property type="entry name" value="NAPRTase_put"/>
    <property type="match status" value="1"/>
</dbReference>
<evidence type="ECO:0000256" key="6">
    <source>
        <dbReference type="ARBA" id="ARBA00021569"/>
    </source>
</evidence>
<gene>
    <name evidence="18" type="ORF">GEV33_009020</name>
</gene>
<evidence type="ECO:0000256" key="12">
    <source>
        <dbReference type="ARBA" id="ARBA00022842"/>
    </source>
</evidence>
<dbReference type="CDD" id="cd01570">
    <property type="entry name" value="NAPRTase_A"/>
    <property type="match status" value="1"/>
</dbReference>
<comment type="cofactor">
    <cofactor evidence="2">
        <name>Mg(2+)</name>
        <dbReference type="ChEBI" id="CHEBI:18420"/>
    </cofactor>
</comment>
<protein>
    <recommendedName>
        <fullName evidence="6">Nicotinate phosphoribosyltransferase</fullName>
        <ecNumber evidence="5">6.3.4.21</ecNumber>
    </recommendedName>
</protein>
<dbReference type="UniPathway" id="UPA00253">
    <property type="reaction ID" value="UER00457"/>
</dbReference>
<evidence type="ECO:0000256" key="14">
    <source>
        <dbReference type="ARBA" id="ARBA00023426"/>
    </source>
</evidence>
<evidence type="ECO:0000256" key="10">
    <source>
        <dbReference type="ARBA" id="ARBA00022679"/>
    </source>
</evidence>
<accession>A0A8J6LB24</accession>
<dbReference type="Gene3D" id="3.20.20.70">
    <property type="entry name" value="Aldolase class I"/>
    <property type="match status" value="1"/>
</dbReference>
<feature type="domain" description="Nicotinate phosphoribosyltransferase N-terminal" evidence="16">
    <location>
        <begin position="24"/>
        <end position="151"/>
    </location>
</feature>
<proteinExistence type="inferred from homology"/>
<reference evidence="18" key="1">
    <citation type="journal article" date="2020" name="J Insects Food Feed">
        <title>The yellow mealworm (Tenebrio molitor) genome: a resource for the emerging insects as food and feed industry.</title>
        <authorList>
            <person name="Eriksson T."/>
            <person name="Andere A."/>
            <person name="Kelstrup H."/>
            <person name="Emery V."/>
            <person name="Picard C."/>
        </authorList>
    </citation>
    <scope>NUCLEOTIDE SEQUENCE</scope>
    <source>
        <strain evidence="18">Stoneville</strain>
        <tissue evidence="18">Whole head</tissue>
    </source>
</reference>
<dbReference type="FunFam" id="3.20.140.10:FF:000002">
    <property type="entry name" value="Nicotinate phosphoribosyltransferase"/>
    <property type="match status" value="1"/>
</dbReference>
<evidence type="ECO:0000259" key="17">
    <source>
        <dbReference type="Pfam" id="PF17956"/>
    </source>
</evidence>
<keyword evidence="12" id="KW-0460">Magnesium</keyword>
<dbReference type="SUPFAM" id="SSF51690">
    <property type="entry name" value="Nicotinate/Quinolinate PRTase C-terminal domain-like"/>
    <property type="match status" value="1"/>
</dbReference>
<dbReference type="AlphaFoldDB" id="A0A8J6LB24"/>
<comment type="caution">
    <text evidence="18">The sequence shown here is derived from an EMBL/GenBank/DDBJ whole genome shotgun (WGS) entry which is preliminary data.</text>
</comment>
<dbReference type="InterPro" id="IPR007229">
    <property type="entry name" value="Nic_PRibTrfase-Fam"/>
</dbReference>
<dbReference type="Gene3D" id="3.20.140.10">
    <property type="entry name" value="nicotinate phosphoribosyltransferase"/>
    <property type="match status" value="1"/>
</dbReference>
<dbReference type="SUPFAM" id="SSF54675">
    <property type="entry name" value="Nicotinate/Quinolinate PRTase N-terminal domain-like"/>
    <property type="match status" value="1"/>
</dbReference>
<comment type="similarity">
    <text evidence="4">Belongs to the NAPRTase family.</text>
</comment>
<comment type="cofactor">
    <cofactor evidence="1">
        <name>Mn(2+)</name>
        <dbReference type="ChEBI" id="CHEBI:29035"/>
    </cofactor>
</comment>
<keyword evidence="10" id="KW-0808">Transferase</keyword>
<comment type="catalytic activity">
    <reaction evidence="15">
        <text>5-phospho-alpha-D-ribose 1-diphosphate + nicotinate + ATP + H2O = nicotinate beta-D-ribonucleotide + ADP + phosphate + diphosphate</text>
        <dbReference type="Rhea" id="RHEA:36163"/>
        <dbReference type="ChEBI" id="CHEBI:15377"/>
        <dbReference type="ChEBI" id="CHEBI:30616"/>
        <dbReference type="ChEBI" id="CHEBI:32544"/>
        <dbReference type="ChEBI" id="CHEBI:33019"/>
        <dbReference type="ChEBI" id="CHEBI:43474"/>
        <dbReference type="ChEBI" id="CHEBI:57502"/>
        <dbReference type="ChEBI" id="CHEBI:58017"/>
        <dbReference type="ChEBI" id="CHEBI:456216"/>
        <dbReference type="EC" id="6.3.4.21"/>
    </reaction>
</comment>
<dbReference type="EMBL" id="JABDTM020024950">
    <property type="protein sequence ID" value="KAH0813772.1"/>
    <property type="molecule type" value="Genomic_DNA"/>
</dbReference>
<dbReference type="GO" id="GO:0034355">
    <property type="term" value="P:NAD+ biosynthetic process via the salvage pathway"/>
    <property type="evidence" value="ECO:0007669"/>
    <property type="project" value="TreeGrafter"/>
</dbReference>
<dbReference type="FunFam" id="3.20.140.10:FF:000006">
    <property type="entry name" value="Nicotinate phosphoribosyltransferase"/>
    <property type="match status" value="1"/>
</dbReference>
<reference evidence="18" key="2">
    <citation type="submission" date="2021-08" db="EMBL/GenBank/DDBJ databases">
        <authorList>
            <person name="Eriksson T."/>
        </authorList>
    </citation>
    <scope>NUCLEOTIDE SEQUENCE</scope>
    <source>
        <strain evidence="18">Stoneville</strain>
        <tissue evidence="18">Whole head</tissue>
    </source>
</reference>
<dbReference type="GO" id="GO:0005829">
    <property type="term" value="C:cytosol"/>
    <property type="evidence" value="ECO:0007669"/>
    <property type="project" value="TreeGrafter"/>
</dbReference>
<evidence type="ECO:0000256" key="13">
    <source>
        <dbReference type="ARBA" id="ARBA00023211"/>
    </source>
</evidence>
<dbReference type="GO" id="GO:0046872">
    <property type="term" value="F:metal ion binding"/>
    <property type="evidence" value="ECO:0007669"/>
    <property type="project" value="UniProtKB-KW"/>
</dbReference>
<feature type="domain" description="Nicotinate phosphoribosyltransferase C-terminal" evidence="17">
    <location>
        <begin position="426"/>
        <end position="532"/>
    </location>
</feature>
<evidence type="ECO:0000256" key="8">
    <source>
        <dbReference type="ARBA" id="ARBA00022598"/>
    </source>
</evidence>
<evidence type="ECO:0000313" key="19">
    <source>
        <dbReference type="Proteomes" id="UP000719412"/>
    </source>
</evidence>
<evidence type="ECO:0000256" key="15">
    <source>
        <dbReference type="ARBA" id="ARBA00048668"/>
    </source>
</evidence>
<evidence type="ECO:0000259" key="16">
    <source>
        <dbReference type="Pfam" id="PF17767"/>
    </source>
</evidence>
<evidence type="ECO:0000256" key="5">
    <source>
        <dbReference type="ARBA" id="ARBA00013236"/>
    </source>
</evidence>
<comment type="function">
    <text evidence="14">Catalyzes the first step in the biosynthesis of NAD from nicotinic acid, the ATP-dependent synthesis of beta-nicotinate D-ribonucleotide from nicotinate and 5-phospho-D-ribose 1-phosphate. Helps prevent cellular oxidative stress via its role in NAD biosynthesis.</text>
</comment>
<keyword evidence="19" id="KW-1185">Reference proteome</keyword>
<dbReference type="InterPro" id="IPR040727">
    <property type="entry name" value="NAPRTase_N"/>
</dbReference>
<keyword evidence="7" id="KW-0597">Phosphoprotein</keyword>
<dbReference type="Pfam" id="PF17956">
    <property type="entry name" value="NAPRTase_C"/>
    <property type="match status" value="1"/>
</dbReference>
<dbReference type="Proteomes" id="UP000719412">
    <property type="component" value="Unassembled WGS sequence"/>
</dbReference>
<evidence type="ECO:0000256" key="2">
    <source>
        <dbReference type="ARBA" id="ARBA00001946"/>
    </source>
</evidence>
<keyword evidence="8" id="KW-0436">Ligase</keyword>
<keyword evidence="9" id="KW-0662">Pyridine nucleotide biosynthesis</keyword>
<dbReference type="FunFam" id="3.20.20.70:FF:000155">
    <property type="entry name" value="Nicotinate phosphoribosyltransferase"/>
    <property type="match status" value="1"/>
</dbReference>
<keyword evidence="13" id="KW-0464">Manganese</keyword>
<dbReference type="InterPro" id="IPR036068">
    <property type="entry name" value="Nicotinate_pribotase-like_C"/>
</dbReference>
<organism evidence="18 19">
    <name type="scientific">Tenebrio molitor</name>
    <name type="common">Yellow mealworm beetle</name>
    <dbReference type="NCBI Taxonomy" id="7067"/>
    <lineage>
        <taxon>Eukaryota</taxon>
        <taxon>Metazoa</taxon>
        <taxon>Ecdysozoa</taxon>
        <taxon>Arthropoda</taxon>
        <taxon>Hexapoda</taxon>
        <taxon>Insecta</taxon>
        <taxon>Pterygota</taxon>
        <taxon>Neoptera</taxon>
        <taxon>Endopterygota</taxon>
        <taxon>Coleoptera</taxon>
        <taxon>Polyphaga</taxon>
        <taxon>Cucujiformia</taxon>
        <taxon>Tenebrionidae</taxon>
        <taxon>Tenebrio</taxon>
    </lineage>
</organism>
<dbReference type="FunFam" id="3.20.20.70:FF:000173">
    <property type="entry name" value="Nicotinate phosphoribosyltransferase"/>
    <property type="match status" value="1"/>
</dbReference>
<evidence type="ECO:0000256" key="9">
    <source>
        <dbReference type="ARBA" id="ARBA00022642"/>
    </source>
</evidence>
<dbReference type="EC" id="6.3.4.21" evidence="5"/>
<dbReference type="Pfam" id="PF17767">
    <property type="entry name" value="NAPRTase_N"/>
    <property type="match status" value="1"/>
</dbReference>
<sequence length="669" mass="74351">MSRVTNGSVSPEKRLGQNCIVQPLLTDLYQITMAYAYWKSGKTESHAVFDLFFRKNPFQGEFTVFAGLEECVKFLDKFSYSKSDIDYLRQILPPTIEEDFYKYLANLNAKEVTLYAVKEGTVIFPRIPMLRVEGPLIIVQLLETTLLNLVNYASLIATNASRYRMAAGKLKLYEFGLRRAQGPDGGLSASRYSYIGGFDGTSNVLAGKLFNIPVKGTHAHSYVTSFNSLDELTVRNLAPKGGGKAMDFVDLATKWRERLVAVFSVMLSEANDGEFAAFISFAIAFPNGFLSLVDTYDVKKSGLLNFSAVALTLYDLGYEPLGIRLDSGDLAYLSVIARNVFAKISREFKRPGFANLLIMASNDINEETILSLNEQGHEIDAFGIGTHLVTCQKQPALGGVFKMVEINGRARIKLSHDVAKVTIPGKKEAYRLYGENGNALIDLLQISSEAAPEVGKKVLCRHPFQEAKRAFVIPSKVEPLLQLYWKDGEICQPLPNMQEIKEQVVNSLKILRPDIRRTLNPTPYKVSVSDNFEDEDEDHADEQTGLLGCSSYAGVSDDADGETGCQAGETYRKTCTQIATSSGIYRCFVEELMIWFDFRVGLSKHVTNLSGSRWPFPGKMWVFFGILLENRFVLGSRGANPIDSVLPLAYDQCNAHGSGDLARQQPRPD</sequence>
<dbReference type="PANTHER" id="PTHR11098:SF1">
    <property type="entry name" value="NICOTINATE PHOSPHORIBOSYLTRANSFERASE"/>
    <property type="match status" value="1"/>
</dbReference>
<evidence type="ECO:0000256" key="4">
    <source>
        <dbReference type="ARBA" id="ARBA00010897"/>
    </source>
</evidence>
<dbReference type="InterPro" id="IPR041619">
    <property type="entry name" value="NAPRTase_C"/>
</dbReference>
<dbReference type="GO" id="GO:0016740">
    <property type="term" value="F:transferase activity"/>
    <property type="evidence" value="ECO:0007669"/>
    <property type="project" value="UniProtKB-KW"/>
</dbReference>
<evidence type="ECO:0000256" key="7">
    <source>
        <dbReference type="ARBA" id="ARBA00022553"/>
    </source>
</evidence>
<dbReference type="GO" id="GO:0004516">
    <property type="term" value="F:nicotinate phosphoribosyltransferase activity"/>
    <property type="evidence" value="ECO:0007669"/>
    <property type="project" value="UniProtKB-EC"/>
</dbReference>
<dbReference type="InterPro" id="IPR013785">
    <property type="entry name" value="Aldolase_TIM"/>
</dbReference>
<evidence type="ECO:0000256" key="3">
    <source>
        <dbReference type="ARBA" id="ARBA00004952"/>
    </source>
</evidence>
<evidence type="ECO:0000256" key="11">
    <source>
        <dbReference type="ARBA" id="ARBA00022723"/>
    </source>
</evidence>